<dbReference type="AlphaFoldDB" id="A0A699W3U7"/>
<gene>
    <name evidence="1" type="ORF">Tci_914571</name>
</gene>
<dbReference type="EMBL" id="BKCJ011578244">
    <property type="protein sequence ID" value="GFD42602.1"/>
    <property type="molecule type" value="Genomic_DNA"/>
</dbReference>
<evidence type="ECO:0000313" key="1">
    <source>
        <dbReference type="EMBL" id="GFD42602.1"/>
    </source>
</evidence>
<name>A0A699W3U7_TANCI</name>
<protein>
    <submittedName>
        <fullName evidence="1">Uncharacterized protein</fullName>
    </submittedName>
</protein>
<comment type="caution">
    <text evidence="1">The sequence shown here is derived from an EMBL/GenBank/DDBJ whole genome shotgun (WGS) entry which is preliminary data.</text>
</comment>
<accession>A0A699W3U7</accession>
<sequence length="149" mass="16458">NSLDRIYFQKTKSVSKANVSEGLSKPITAQTLPQAVKKAVSNTNMLRPGMYRIDNRVAHTKAPQLSQTVKNTNLRMSTSTGVNHKPNVSRPQLKSNQLRDKVLPNNSQVKAKKTQVEVHHRIPSVSNTTKSVTACKDSLNSRTLNANVV</sequence>
<organism evidence="1">
    <name type="scientific">Tanacetum cinerariifolium</name>
    <name type="common">Dalmatian daisy</name>
    <name type="synonym">Chrysanthemum cinerariifolium</name>
    <dbReference type="NCBI Taxonomy" id="118510"/>
    <lineage>
        <taxon>Eukaryota</taxon>
        <taxon>Viridiplantae</taxon>
        <taxon>Streptophyta</taxon>
        <taxon>Embryophyta</taxon>
        <taxon>Tracheophyta</taxon>
        <taxon>Spermatophyta</taxon>
        <taxon>Magnoliopsida</taxon>
        <taxon>eudicotyledons</taxon>
        <taxon>Gunneridae</taxon>
        <taxon>Pentapetalae</taxon>
        <taxon>asterids</taxon>
        <taxon>campanulids</taxon>
        <taxon>Asterales</taxon>
        <taxon>Asteraceae</taxon>
        <taxon>Asteroideae</taxon>
        <taxon>Anthemideae</taxon>
        <taxon>Anthemidinae</taxon>
        <taxon>Tanacetum</taxon>
    </lineage>
</organism>
<reference evidence="1" key="1">
    <citation type="journal article" date="2019" name="Sci. Rep.">
        <title>Draft genome of Tanacetum cinerariifolium, the natural source of mosquito coil.</title>
        <authorList>
            <person name="Yamashiro T."/>
            <person name="Shiraishi A."/>
            <person name="Satake H."/>
            <person name="Nakayama K."/>
        </authorList>
    </citation>
    <scope>NUCLEOTIDE SEQUENCE</scope>
</reference>
<feature type="non-terminal residue" evidence="1">
    <location>
        <position position="149"/>
    </location>
</feature>
<feature type="non-terminal residue" evidence="1">
    <location>
        <position position="1"/>
    </location>
</feature>
<proteinExistence type="predicted"/>